<name>A0ABU5ZJ66_9BACL</name>
<dbReference type="EMBL" id="JAYJLD010000019">
    <property type="protein sequence ID" value="MEB3102568.1"/>
    <property type="molecule type" value="Genomic_DNA"/>
</dbReference>
<dbReference type="RefSeq" id="WP_371754692.1">
    <property type="nucleotide sequence ID" value="NZ_JAYJLD010000019.1"/>
</dbReference>
<comment type="caution">
    <text evidence="1">The sequence shown here is derived from an EMBL/GenBank/DDBJ whole genome shotgun (WGS) entry which is preliminary data.</text>
</comment>
<reference evidence="1" key="1">
    <citation type="submission" date="2023-12" db="EMBL/GenBank/DDBJ databases">
        <title>Fervidustalea candida gen. nov., sp. nov., a novel member of the family Paenibacillaceae isolated from a geothermal area.</title>
        <authorList>
            <person name="Li W.-J."/>
            <person name="Jiao J.-Y."/>
            <person name="Chen Y."/>
        </authorList>
    </citation>
    <scope>NUCLEOTIDE SEQUENCE</scope>
    <source>
        <strain evidence="1">SYSU GA230002</strain>
    </source>
</reference>
<keyword evidence="2" id="KW-1185">Reference proteome</keyword>
<organism evidence="1 2">
    <name type="scientific">Ferviditalea candida</name>
    <dbReference type="NCBI Taxonomy" id="3108399"/>
    <lineage>
        <taxon>Bacteria</taxon>
        <taxon>Bacillati</taxon>
        <taxon>Bacillota</taxon>
        <taxon>Bacilli</taxon>
        <taxon>Bacillales</taxon>
        <taxon>Paenibacillaceae</taxon>
        <taxon>Ferviditalea</taxon>
    </lineage>
</organism>
<protein>
    <submittedName>
        <fullName evidence="1">Uncharacterized protein</fullName>
    </submittedName>
</protein>
<accession>A0ABU5ZJ66</accession>
<dbReference type="Proteomes" id="UP001310386">
    <property type="component" value="Unassembled WGS sequence"/>
</dbReference>
<sequence length="107" mass="12345">MYGNLFELAAYHARTLDPRAKDMLIVSIESLEDESWKLVNKALPLPFLLVTKYGYIPNATREEILRRKDPNLFLLGGGEQISEWVEYVLRTLTKGSVFRIVKSSRMI</sequence>
<evidence type="ECO:0000313" key="1">
    <source>
        <dbReference type="EMBL" id="MEB3102568.1"/>
    </source>
</evidence>
<proteinExistence type="predicted"/>
<gene>
    <name evidence="1" type="ORF">VF724_12935</name>
</gene>
<evidence type="ECO:0000313" key="2">
    <source>
        <dbReference type="Proteomes" id="UP001310386"/>
    </source>
</evidence>